<proteinExistence type="predicted"/>
<dbReference type="EMBL" id="JAPMOS010000068">
    <property type="protein sequence ID" value="KAJ4456512.1"/>
    <property type="molecule type" value="Genomic_DNA"/>
</dbReference>
<protein>
    <recommendedName>
        <fullName evidence="4">DUF304 domain-containing protein</fullName>
    </recommendedName>
</protein>
<dbReference type="PANTHER" id="PTHR35442">
    <property type="entry name" value="TRANSMEMBRANE PROTEIN 249"/>
    <property type="match status" value="1"/>
</dbReference>
<feature type="transmembrane region" description="Helical" evidence="1">
    <location>
        <begin position="73"/>
        <end position="92"/>
    </location>
</feature>
<dbReference type="Pfam" id="PF15158">
    <property type="entry name" value="TMEM249"/>
    <property type="match status" value="1"/>
</dbReference>
<comment type="caution">
    <text evidence="2">The sequence shown here is derived from an EMBL/GenBank/DDBJ whole genome shotgun (WGS) entry which is preliminary data.</text>
</comment>
<evidence type="ECO:0000313" key="3">
    <source>
        <dbReference type="Proteomes" id="UP001141327"/>
    </source>
</evidence>
<dbReference type="InterPro" id="IPR027861">
    <property type="entry name" value="TMEM249"/>
</dbReference>
<accession>A0ABQ8UFP2</accession>
<evidence type="ECO:0000313" key="2">
    <source>
        <dbReference type="EMBL" id="KAJ4456512.1"/>
    </source>
</evidence>
<dbReference type="PANTHER" id="PTHR35442:SF1">
    <property type="entry name" value="CATION CHANNEL SPERM-ASSOCIATED AUXILIARY SUBUNIT TMEM249"/>
    <property type="match status" value="1"/>
</dbReference>
<gene>
    <name evidence="2" type="ORF">PAPYR_8251</name>
</gene>
<feature type="transmembrane region" description="Helical" evidence="1">
    <location>
        <begin position="47"/>
        <end position="67"/>
    </location>
</feature>
<keyword evidence="1" id="KW-0812">Transmembrane</keyword>
<reference evidence="2" key="1">
    <citation type="journal article" date="2022" name="bioRxiv">
        <title>Genomics of Preaxostyla Flagellates Illuminates Evolutionary Transitions and the Path Towards Mitochondrial Loss.</title>
        <authorList>
            <person name="Novak L.V.F."/>
            <person name="Treitli S.C."/>
            <person name="Pyrih J."/>
            <person name="Halakuc P."/>
            <person name="Pipaliya S.V."/>
            <person name="Vacek V."/>
            <person name="Brzon O."/>
            <person name="Soukal P."/>
            <person name="Eme L."/>
            <person name="Dacks J.B."/>
            <person name="Karnkowska A."/>
            <person name="Elias M."/>
            <person name="Hampl V."/>
        </authorList>
    </citation>
    <scope>NUCLEOTIDE SEQUENCE</scope>
    <source>
        <strain evidence="2">RCP-MX</strain>
    </source>
</reference>
<keyword evidence="1" id="KW-0472">Membrane</keyword>
<keyword evidence="1" id="KW-1133">Transmembrane helix</keyword>
<dbReference type="Proteomes" id="UP001141327">
    <property type="component" value="Unassembled WGS sequence"/>
</dbReference>
<keyword evidence="3" id="KW-1185">Reference proteome</keyword>
<sequence>MQLFGQVRERKRNEAEDKFLAKLEVNPYYPFTKENTIFTYKVRDWRLWLSIAGIGISLIVFIVALATGNLKQSYFLVSVVALIFAAGATWTFKDTKTYILDDEAKMYTFKSGNKVIIRSGYHNVYIRLRKKRARQATLYYLIFGGYRLEKQVLTGTSSSMLEMRHLGQQLAANLGINYFDESNVSVDHVVRHEPPLKTA</sequence>
<name>A0ABQ8UFP2_9EUKA</name>
<evidence type="ECO:0008006" key="4">
    <source>
        <dbReference type="Google" id="ProtNLM"/>
    </source>
</evidence>
<evidence type="ECO:0000256" key="1">
    <source>
        <dbReference type="SAM" id="Phobius"/>
    </source>
</evidence>
<organism evidence="2 3">
    <name type="scientific">Paratrimastix pyriformis</name>
    <dbReference type="NCBI Taxonomy" id="342808"/>
    <lineage>
        <taxon>Eukaryota</taxon>
        <taxon>Metamonada</taxon>
        <taxon>Preaxostyla</taxon>
        <taxon>Paratrimastigidae</taxon>
        <taxon>Paratrimastix</taxon>
    </lineage>
</organism>